<comment type="caution">
    <text evidence="3">The sequence shown here is derived from an EMBL/GenBank/DDBJ whole genome shotgun (WGS) entry which is preliminary data.</text>
</comment>
<evidence type="ECO:0000256" key="2">
    <source>
        <dbReference type="SAM" id="Phobius"/>
    </source>
</evidence>
<dbReference type="Gene3D" id="1.10.274.60">
    <property type="entry name" value="Spidroin, repetitive domain"/>
    <property type="match status" value="1"/>
</dbReference>
<feature type="transmembrane region" description="Helical" evidence="2">
    <location>
        <begin position="12"/>
        <end position="31"/>
    </location>
</feature>
<dbReference type="EMBL" id="CAXIEN010000011">
    <property type="protein sequence ID" value="CAL1264184.1"/>
    <property type="molecule type" value="Genomic_DNA"/>
</dbReference>
<name>A0AAV1YZS5_9ARAC</name>
<keyword evidence="2" id="KW-1133">Transmembrane helix</keyword>
<protein>
    <submittedName>
        <fullName evidence="3">Uncharacterized protein</fullName>
    </submittedName>
</protein>
<feature type="compositionally biased region" description="Polar residues" evidence="1">
    <location>
        <begin position="73"/>
        <end position="86"/>
    </location>
</feature>
<dbReference type="InterPro" id="IPR043070">
    <property type="entry name" value="Spidroin_repeat"/>
</dbReference>
<keyword evidence="2" id="KW-0812">Transmembrane</keyword>
<feature type="region of interest" description="Disordered" evidence="1">
    <location>
        <begin position="61"/>
        <end position="86"/>
    </location>
</feature>
<evidence type="ECO:0000313" key="4">
    <source>
        <dbReference type="Proteomes" id="UP001497382"/>
    </source>
</evidence>
<accession>A0AAV1YZS5</accession>
<feature type="compositionally biased region" description="Basic and acidic residues" evidence="1">
    <location>
        <begin position="61"/>
        <end position="72"/>
    </location>
</feature>
<keyword evidence="4" id="KW-1185">Reference proteome</keyword>
<keyword evidence="2" id="KW-0472">Membrane</keyword>
<evidence type="ECO:0000313" key="3">
    <source>
        <dbReference type="EMBL" id="CAL1264184.1"/>
    </source>
</evidence>
<proteinExistence type="predicted"/>
<evidence type="ECO:0000256" key="1">
    <source>
        <dbReference type="SAM" id="MobiDB-lite"/>
    </source>
</evidence>
<organism evidence="3 4">
    <name type="scientific">Larinioides sclopetarius</name>
    <dbReference type="NCBI Taxonomy" id="280406"/>
    <lineage>
        <taxon>Eukaryota</taxon>
        <taxon>Metazoa</taxon>
        <taxon>Ecdysozoa</taxon>
        <taxon>Arthropoda</taxon>
        <taxon>Chelicerata</taxon>
        <taxon>Arachnida</taxon>
        <taxon>Araneae</taxon>
        <taxon>Araneomorphae</taxon>
        <taxon>Entelegynae</taxon>
        <taxon>Araneoidea</taxon>
        <taxon>Araneidae</taxon>
        <taxon>Larinioides</taxon>
    </lineage>
</organism>
<dbReference type="Proteomes" id="UP001497382">
    <property type="component" value="Unassembled WGS sequence"/>
</dbReference>
<reference evidence="3 4" key="1">
    <citation type="submission" date="2024-04" db="EMBL/GenBank/DDBJ databases">
        <authorList>
            <person name="Rising A."/>
            <person name="Reimegard J."/>
            <person name="Sonavane S."/>
            <person name="Akerstrom W."/>
            <person name="Nylinder S."/>
            <person name="Hedman E."/>
            <person name="Kallberg Y."/>
        </authorList>
    </citation>
    <scope>NUCLEOTIDE SEQUENCE [LARGE SCALE GENOMIC DNA]</scope>
</reference>
<dbReference type="AlphaFoldDB" id="A0AAV1YZS5"/>
<sequence>MMGKTISPVTMYFAVVLVILFRISFGFPLYFGLDKIFHDLIGGKAELFNFGNFKESKSLKSNENRQADKAHDSSFSTNSPLSENSKIHTDLNSSILKDNITSLDTTIEKSGAALNEGIEVVTVQTGMEEHILEDSLVRSGQKSSDVLNGRNLEGLLKTVSGKENETTNGSNSRHSLETLTKTVGRASHDNNVEDILGTMIGKEAKSENGSIMISSLKKTAEKAGKAVSGRILEDSLQTIVENAGGPVGVNMMEDTLRTASRNKNKALSNSPSKGSLENVAGNVGGVLDERNLEDSLKTTSEKIGKAVSDIASKVSLETLSGTASGAESRTAMASSLENAGKKIGGVVHDSILEDSLKIASGKASGEVGGIASKVPLESVSGKTGEAISSSAVESSLGYSLANVAKQVGDSVQDSNLEDSLKTASGEAGGEVRGIASKVSLENVSGKTGGAISSSAVERSLGGSLENAAKKVSGLVHDSNLEDSLKTASGKAGGSVGGIISKVSSVRSGAQKSSLGTVTSKDFLEIVSDDDGGTLESSLSSVSGGNEGVEGGLNDEIQTVTGTSRNQIAINPLQTVITDVTVGEQCTPKSDATSFSSVPAVSKFVRIFNHGVHSSELLTILFNVTDATPLQFSLFKYRYIVDAFRRLGLIEANDIAAFAVRHIANHFETLIPKVLERVYANAFANYFFAEGFLTHDNAEQLALEYLKAMEESTEINGVSSNCDYNRNFQALGDGFFTILLSVGELSSPQAWETAFYYAHEWLLAAVDYGPL</sequence>
<gene>
    <name evidence="3" type="ORF">LARSCL_LOCUS1876</name>
</gene>